<evidence type="ECO:0000256" key="4">
    <source>
        <dbReference type="ARBA" id="ARBA00035469"/>
    </source>
</evidence>
<name>A0A811Z3R1_NYCPR</name>
<dbReference type="GO" id="GO:0000028">
    <property type="term" value="P:ribosomal small subunit assembly"/>
    <property type="evidence" value="ECO:0007669"/>
    <property type="project" value="TreeGrafter"/>
</dbReference>
<accession>A0A811Z3R1</accession>
<dbReference type="GO" id="GO:0022627">
    <property type="term" value="C:cytosolic small ribosomal subunit"/>
    <property type="evidence" value="ECO:0007669"/>
    <property type="project" value="TreeGrafter"/>
</dbReference>
<gene>
    <name evidence="5" type="ORF">NYPRO_LOCUS17071</name>
</gene>
<evidence type="ECO:0000256" key="1">
    <source>
        <dbReference type="ARBA" id="ARBA00007345"/>
    </source>
</evidence>
<dbReference type="Gene3D" id="3.30.860.10">
    <property type="entry name" value="30s Ribosomal Protein S19, Chain A"/>
    <property type="match status" value="1"/>
</dbReference>
<dbReference type="InterPro" id="IPR023575">
    <property type="entry name" value="Ribosomal_uS19_SF"/>
</dbReference>
<evidence type="ECO:0000256" key="2">
    <source>
        <dbReference type="ARBA" id="ARBA00022980"/>
    </source>
</evidence>
<dbReference type="Proteomes" id="UP000645828">
    <property type="component" value="Unassembled WGS sequence"/>
</dbReference>
<dbReference type="AlphaFoldDB" id="A0A811Z3R1"/>
<dbReference type="PANTHER" id="PTHR11880">
    <property type="entry name" value="RIBOSOMAL PROTEIN S19P FAMILY MEMBER"/>
    <property type="match status" value="1"/>
</dbReference>
<dbReference type="EMBL" id="CAJHUB010000757">
    <property type="protein sequence ID" value="CAD7684278.1"/>
    <property type="molecule type" value="Genomic_DNA"/>
</dbReference>
<proteinExistence type="inferred from homology"/>
<evidence type="ECO:0000313" key="6">
    <source>
        <dbReference type="Proteomes" id="UP000645828"/>
    </source>
</evidence>
<dbReference type="SUPFAM" id="SSF54570">
    <property type="entry name" value="Ribosomal protein S19"/>
    <property type="match status" value="1"/>
</dbReference>
<comment type="caution">
    <text evidence="5">The sequence shown here is derived from an EMBL/GenBank/DDBJ whole genome shotgun (WGS) entry which is preliminary data.</text>
</comment>
<keyword evidence="3" id="KW-0687">Ribonucleoprotein</keyword>
<evidence type="ECO:0000256" key="3">
    <source>
        <dbReference type="ARBA" id="ARBA00023274"/>
    </source>
</evidence>
<organism evidence="5 6">
    <name type="scientific">Nyctereutes procyonoides</name>
    <name type="common">Raccoon dog</name>
    <name type="synonym">Canis procyonoides</name>
    <dbReference type="NCBI Taxonomy" id="34880"/>
    <lineage>
        <taxon>Eukaryota</taxon>
        <taxon>Metazoa</taxon>
        <taxon>Chordata</taxon>
        <taxon>Craniata</taxon>
        <taxon>Vertebrata</taxon>
        <taxon>Euteleostomi</taxon>
        <taxon>Mammalia</taxon>
        <taxon>Eutheria</taxon>
        <taxon>Laurasiatheria</taxon>
        <taxon>Carnivora</taxon>
        <taxon>Caniformia</taxon>
        <taxon>Canidae</taxon>
        <taxon>Nyctereutes</taxon>
    </lineage>
</organism>
<protein>
    <recommendedName>
        <fullName evidence="4">40S ribosomal protein S15</fullName>
    </recommendedName>
</protein>
<comment type="similarity">
    <text evidence="1">Belongs to the universal ribosomal protein uS19 family.</text>
</comment>
<keyword evidence="6" id="KW-1185">Reference proteome</keyword>
<dbReference type="PANTHER" id="PTHR11880:SF2">
    <property type="entry name" value="SMALL RIBOSOMAL SUBUNIT PROTEIN US19"/>
    <property type="match status" value="1"/>
</dbReference>
<sequence length="51" mass="5698">MLLEMVDNMVVDYDPKVIDHYLGEFSITYKAVKHGKPGIRATCSSPFIPLG</sequence>
<reference evidence="5" key="1">
    <citation type="submission" date="2020-12" db="EMBL/GenBank/DDBJ databases">
        <authorList>
            <consortium name="Molecular Ecology Group"/>
        </authorList>
    </citation>
    <scope>NUCLEOTIDE SEQUENCE</scope>
    <source>
        <strain evidence="5">TBG_1078</strain>
    </source>
</reference>
<dbReference type="GO" id="GO:0003735">
    <property type="term" value="F:structural constituent of ribosome"/>
    <property type="evidence" value="ECO:0007669"/>
    <property type="project" value="InterPro"/>
</dbReference>
<dbReference type="GO" id="GO:0006412">
    <property type="term" value="P:translation"/>
    <property type="evidence" value="ECO:0007669"/>
    <property type="project" value="InterPro"/>
</dbReference>
<dbReference type="InterPro" id="IPR002222">
    <property type="entry name" value="Ribosomal_uS19"/>
</dbReference>
<keyword evidence="2" id="KW-0689">Ribosomal protein</keyword>
<evidence type="ECO:0000313" key="5">
    <source>
        <dbReference type="EMBL" id="CAD7684278.1"/>
    </source>
</evidence>